<organism evidence="2 3">
    <name type="scientific">Cytobacillus oceanisediminis</name>
    <dbReference type="NCBI Taxonomy" id="665099"/>
    <lineage>
        <taxon>Bacteria</taxon>
        <taxon>Bacillati</taxon>
        <taxon>Bacillota</taxon>
        <taxon>Bacilli</taxon>
        <taxon>Bacillales</taxon>
        <taxon>Bacillaceae</taxon>
        <taxon>Cytobacillus</taxon>
    </lineage>
</organism>
<comment type="caution">
    <text evidence="2">The sequence shown here is derived from an EMBL/GenBank/DDBJ whole genome shotgun (WGS) entry which is preliminary data.</text>
</comment>
<protein>
    <submittedName>
        <fullName evidence="2">Uncharacterized protein</fullName>
    </submittedName>
</protein>
<evidence type="ECO:0000313" key="3">
    <source>
        <dbReference type="Proteomes" id="UP000247150"/>
    </source>
</evidence>
<proteinExistence type="predicted"/>
<reference evidence="2 3" key="1">
    <citation type="submission" date="2018-05" db="EMBL/GenBank/DDBJ databases">
        <title>Freshwater and sediment microbial communities from various areas in North America, analyzing microbe dynamics in response to fracking.</title>
        <authorList>
            <person name="Lamendella R."/>
        </authorList>
    </citation>
    <scope>NUCLEOTIDE SEQUENCE [LARGE SCALE GENOMIC DNA]</scope>
    <source>
        <strain evidence="2 3">15_TX</strain>
    </source>
</reference>
<evidence type="ECO:0000256" key="1">
    <source>
        <dbReference type="SAM" id="MobiDB-lite"/>
    </source>
</evidence>
<dbReference type="Proteomes" id="UP000247150">
    <property type="component" value="Unassembled WGS sequence"/>
</dbReference>
<feature type="compositionally biased region" description="Basic residues" evidence="1">
    <location>
        <begin position="42"/>
        <end position="55"/>
    </location>
</feature>
<evidence type="ECO:0000313" key="2">
    <source>
        <dbReference type="EMBL" id="PWW31338.1"/>
    </source>
</evidence>
<accession>A0A2V3A419</accession>
<name>A0A2V3A419_9BACI</name>
<dbReference type="EMBL" id="QGTW01000002">
    <property type="protein sequence ID" value="PWW31338.1"/>
    <property type="molecule type" value="Genomic_DNA"/>
</dbReference>
<gene>
    <name evidence="2" type="ORF">DFO73_102334</name>
</gene>
<sequence length="55" mass="6521">MSIFFPLIMETFLEVIREVMKGVVRKIAAHTFRKNVLDNKKTTPRRRKQKGGFQK</sequence>
<feature type="region of interest" description="Disordered" evidence="1">
    <location>
        <begin position="35"/>
        <end position="55"/>
    </location>
</feature>
<dbReference type="AlphaFoldDB" id="A0A2V3A419"/>